<evidence type="ECO:0000256" key="6">
    <source>
        <dbReference type="ARBA" id="ARBA00023157"/>
    </source>
</evidence>
<dbReference type="CDD" id="cd00010">
    <property type="entry name" value="AAI_LTSS"/>
    <property type="match status" value="1"/>
</dbReference>
<dbReference type="EMBL" id="PGOL01003615">
    <property type="protein sequence ID" value="PKI40299.1"/>
    <property type="molecule type" value="Genomic_DNA"/>
</dbReference>
<keyword evidence="8" id="KW-0449">Lipoprotein</keyword>
<dbReference type="SMART" id="SM00499">
    <property type="entry name" value="AAI"/>
    <property type="match status" value="1"/>
</dbReference>
<gene>
    <name evidence="9" type="ORF">CRG98_039324</name>
</gene>
<proteinExistence type="inferred from homology"/>
<evidence type="ECO:0000256" key="4">
    <source>
        <dbReference type="ARBA" id="ARBA00022622"/>
    </source>
</evidence>
<evidence type="ECO:0000256" key="5">
    <source>
        <dbReference type="ARBA" id="ARBA00022729"/>
    </source>
</evidence>
<keyword evidence="6" id="KW-1015">Disulfide bond</keyword>
<evidence type="ECO:0000313" key="10">
    <source>
        <dbReference type="Proteomes" id="UP000233551"/>
    </source>
</evidence>
<evidence type="ECO:0000256" key="8">
    <source>
        <dbReference type="ARBA" id="ARBA00023288"/>
    </source>
</evidence>
<name>A0A2I0I8G5_PUNGR</name>
<dbReference type="SUPFAM" id="SSF47699">
    <property type="entry name" value="Bifunctional inhibitor/lipid-transfer protein/seed storage 2S albumin"/>
    <property type="match status" value="1"/>
</dbReference>
<accession>A0A2I0I8G5</accession>
<dbReference type="STRING" id="22663.A0A2I0I8G5"/>
<evidence type="ECO:0000313" key="9">
    <source>
        <dbReference type="EMBL" id="PKI40299.1"/>
    </source>
</evidence>
<keyword evidence="3" id="KW-1003">Cell membrane</keyword>
<comment type="similarity">
    <text evidence="2">Belongs to the plant LTP family.</text>
</comment>
<dbReference type="Proteomes" id="UP000233551">
    <property type="component" value="Unassembled WGS sequence"/>
</dbReference>
<dbReference type="Gene3D" id="1.10.110.10">
    <property type="entry name" value="Plant lipid-transfer and hydrophobic proteins"/>
    <property type="match status" value="1"/>
</dbReference>
<organism evidence="9 10">
    <name type="scientific">Punica granatum</name>
    <name type="common">Pomegranate</name>
    <dbReference type="NCBI Taxonomy" id="22663"/>
    <lineage>
        <taxon>Eukaryota</taxon>
        <taxon>Viridiplantae</taxon>
        <taxon>Streptophyta</taxon>
        <taxon>Embryophyta</taxon>
        <taxon>Tracheophyta</taxon>
        <taxon>Spermatophyta</taxon>
        <taxon>Magnoliopsida</taxon>
        <taxon>eudicotyledons</taxon>
        <taxon>Gunneridae</taxon>
        <taxon>Pentapetalae</taxon>
        <taxon>rosids</taxon>
        <taxon>malvids</taxon>
        <taxon>Myrtales</taxon>
        <taxon>Lythraceae</taxon>
        <taxon>Punica</taxon>
    </lineage>
</organism>
<dbReference type="AlphaFoldDB" id="A0A2I0I8G5"/>
<reference evidence="9 10" key="1">
    <citation type="submission" date="2017-11" db="EMBL/GenBank/DDBJ databases">
        <title>De-novo sequencing of pomegranate (Punica granatum L.) genome.</title>
        <authorList>
            <person name="Akparov Z."/>
            <person name="Amiraslanov A."/>
            <person name="Hajiyeva S."/>
            <person name="Abbasov M."/>
            <person name="Kaur K."/>
            <person name="Hamwieh A."/>
            <person name="Solovyev V."/>
            <person name="Salamov A."/>
            <person name="Braich B."/>
            <person name="Kosarev P."/>
            <person name="Mahmoud A."/>
            <person name="Hajiyev E."/>
            <person name="Babayeva S."/>
            <person name="Izzatullayeva V."/>
            <person name="Mammadov A."/>
            <person name="Mammadov A."/>
            <person name="Sharifova S."/>
            <person name="Ojaghi J."/>
            <person name="Eynullazada K."/>
            <person name="Bayramov B."/>
            <person name="Abdulazimova A."/>
            <person name="Shahmuradov I."/>
        </authorList>
    </citation>
    <scope>NUCLEOTIDE SEQUENCE [LARGE SCALE GENOMIC DNA]</scope>
    <source>
        <strain evidence="10">cv. AG2017</strain>
        <tissue evidence="9">Leaf</tissue>
    </source>
</reference>
<comment type="caution">
    <text evidence="9">The sequence shown here is derived from an EMBL/GenBank/DDBJ whole genome shotgun (WGS) entry which is preliminary data.</text>
</comment>
<dbReference type="InterPro" id="IPR016140">
    <property type="entry name" value="Bifunc_inhib/LTP/seed_store"/>
</dbReference>
<keyword evidence="5" id="KW-0732">Signal</keyword>
<dbReference type="GO" id="GO:0098552">
    <property type="term" value="C:side of membrane"/>
    <property type="evidence" value="ECO:0007669"/>
    <property type="project" value="UniProtKB-KW"/>
</dbReference>
<keyword evidence="10" id="KW-1185">Reference proteome</keyword>
<evidence type="ECO:0000256" key="1">
    <source>
        <dbReference type="ARBA" id="ARBA00004609"/>
    </source>
</evidence>
<keyword evidence="7" id="KW-0325">Glycoprotein</keyword>
<dbReference type="GeneID" id="116199258"/>
<dbReference type="PANTHER" id="PTHR33044">
    <property type="entry name" value="BIFUNCTIONAL INHIBITOR/LIPID-TRANSFER PROTEIN/SEED STORAGE 2S ALBUMIN SUPERFAMILY PROTEIN-RELATED"/>
    <property type="match status" value="1"/>
</dbReference>
<dbReference type="GO" id="GO:0005886">
    <property type="term" value="C:plasma membrane"/>
    <property type="evidence" value="ECO:0007669"/>
    <property type="project" value="UniProtKB-SubCell"/>
</dbReference>
<sequence>MARMSTAVAVLILSAALFGSALGQAPSPTSMSAPRLAPSPMFVPSPESSFGPAPPPGPDCFTILLNLSDCLTYVQPGSNLTVPDKPCCPELKNLVDSSPVCLCKLLGEPESTGFNISVSRALKLPSVCAVATPPVSLCSVFGIPVAAPMASEGPSAPGGEPPSSIASAPSGSKSRASRSVLSGGVFGAAILVSMFF</sequence>
<dbReference type="Pfam" id="PF14368">
    <property type="entry name" value="LTP_2"/>
    <property type="match status" value="1"/>
</dbReference>
<dbReference type="InterPro" id="IPR043325">
    <property type="entry name" value="LTSS"/>
</dbReference>
<dbReference type="OrthoDB" id="785314at2759"/>
<dbReference type="InterPro" id="IPR036312">
    <property type="entry name" value="Bifun_inhib/LTP/seed_sf"/>
</dbReference>
<comment type="subcellular location">
    <subcellularLocation>
        <location evidence="1">Cell membrane</location>
        <topology evidence="1">Lipid-anchor</topology>
        <topology evidence="1">GPI-anchor</topology>
    </subcellularLocation>
</comment>
<keyword evidence="4" id="KW-0472">Membrane</keyword>
<evidence type="ECO:0000256" key="7">
    <source>
        <dbReference type="ARBA" id="ARBA00023180"/>
    </source>
</evidence>
<evidence type="ECO:0000256" key="3">
    <source>
        <dbReference type="ARBA" id="ARBA00022475"/>
    </source>
</evidence>
<keyword evidence="4" id="KW-0336">GPI-anchor</keyword>
<evidence type="ECO:0000256" key="2">
    <source>
        <dbReference type="ARBA" id="ARBA00009748"/>
    </source>
</evidence>
<protein>
    <submittedName>
        <fullName evidence="9">Uncharacterized protein</fullName>
    </submittedName>
</protein>